<dbReference type="EMBL" id="BART01031179">
    <property type="protein sequence ID" value="GAH11565.1"/>
    <property type="molecule type" value="Genomic_DNA"/>
</dbReference>
<accession>X1DTK6</accession>
<dbReference type="InterPro" id="IPR011008">
    <property type="entry name" value="Dimeric_a/b-barrel"/>
</dbReference>
<dbReference type="Gene3D" id="3.30.70.920">
    <property type="match status" value="1"/>
</dbReference>
<dbReference type="Pfam" id="PF01037">
    <property type="entry name" value="AsnC_trans_reg"/>
    <property type="match status" value="1"/>
</dbReference>
<gene>
    <name evidence="2" type="ORF">S01H4_54220</name>
</gene>
<protein>
    <recommendedName>
        <fullName evidence="1">Transcription regulator AsnC/Lrp ligand binding domain-containing protein</fullName>
    </recommendedName>
</protein>
<dbReference type="SUPFAM" id="SSF54909">
    <property type="entry name" value="Dimeric alpha+beta barrel"/>
    <property type="match status" value="1"/>
</dbReference>
<comment type="caution">
    <text evidence="2">The sequence shown here is derived from an EMBL/GenBank/DDBJ whole genome shotgun (WGS) entry which is preliminary data.</text>
</comment>
<sequence length="52" mass="6021">IPEVKYFHMVNGVYDIIVKIEAKSIEQLKDIIGKKIRPLDHIKSTLTMLVIE</sequence>
<evidence type="ECO:0000259" key="1">
    <source>
        <dbReference type="Pfam" id="PF01037"/>
    </source>
</evidence>
<dbReference type="AlphaFoldDB" id="X1DTK6"/>
<feature type="domain" description="Transcription regulator AsnC/Lrp ligand binding" evidence="1">
    <location>
        <begin position="1"/>
        <end position="52"/>
    </location>
</feature>
<reference evidence="2" key="1">
    <citation type="journal article" date="2014" name="Front. Microbiol.">
        <title>High frequency of phylogenetically diverse reductive dehalogenase-homologous genes in deep subseafloor sedimentary metagenomes.</title>
        <authorList>
            <person name="Kawai M."/>
            <person name="Futagami T."/>
            <person name="Toyoda A."/>
            <person name="Takaki Y."/>
            <person name="Nishi S."/>
            <person name="Hori S."/>
            <person name="Arai W."/>
            <person name="Tsubouchi T."/>
            <person name="Morono Y."/>
            <person name="Uchiyama I."/>
            <person name="Ito T."/>
            <person name="Fujiyama A."/>
            <person name="Inagaki F."/>
            <person name="Takami H."/>
        </authorList>
    </citation>
    <scope>NUCLEOTIDE SEQUENCE</scope>
    <source>
        <strain evidence="2">Expedition CK06-06</strain>
    </source>
</reference>
<proteinExistence type="predicted"/>
<evidence type="ECO:0000313" key="2">
    <source>
        <dbReference type="EMBL" id="GAH11565.1"/>
    </source>
</evidence>
<organism evidence="2">
    <name type="scientific">marine sediment metagenome</name>
    <dbReference type="NCBI Taxonomy" id="412755"/>
    <lineage>
        <taxon>unclassified sequences</taxon>
        <taxon>metagenomes</taxon>
        <taxon>ecological metagenomes</taxon>
    </lineage>
</organism>
<feature type="non-terminal residue" evidence="2">
    <location>
        <position position="1"/>
    </location>
</feature>
<name>X1DTK6_9ZZZZ</name>
<dbReference type="InterPro" id="IPR019887">
    <property type="entry name" value="Tscrpt_reg_AsnC/Lrp_C"/>
</dbReference>